<dbReference type="PANTHER" id="PTHR45624:SF10">
    <property type="entry name" value="SLC (SOLUTE CARRIER) HOMOLOG"/>
    <property type="match status" value="1"/>
</dbReference>
<dbReference type="GO" id="GO:0090422">
    <property type="term" value="F:thiamine pyrophosphate transmembrane transporter activity"/>
    <property type="evidence" value="ECO:0007669"/>
    <property type="project" value="UniProtKB-ARBA"/>
</dbReference>
<keyword evidence="9" id="KW-1133">Transmembrane helix</keyword>
<keyword evidence="5 13" id="KW-0813">Transport</keyword>
<dbReference type="EMBL" id="ML220114">
    <property type="protein sequence ID" value="TGZ83284.1"/>
    <property type="molecule type" value="Genomic_DNA"/>
</dbReference>
<dbReference type="FunCoup" id="A0A4S2N2X5">
    <property type="interactions" value="29"/>
</dbReference>
<keyword evidence="7" id="KW-0677">Repeat</keyword>
<dbReference type="OrthoDB" id="18574at2759"/>
<dbReference type="SUPFAM" id="SSF103506">
    <property type="entry name" value="Mitochondrial carrier"/>
    <property type="match status" value="1"/>
</dbReference>
<keyword evidence="11 12" id="KW-0472">Membrane</keyword>
<protein>
    <recommendedName>
        <fullName evidence="4">Mitochondrial thiamine pyrophosphate carrier 1</fullName>
    </recommendedName>
</protein>
<proteinExistence type="inferred from homology"/>
<feature type="repeat" description="Solcar" evidence="12">
    <location>
        <begin position="11"/>
        <end position="111"/>
    </location>
</feature>
<evidence type="ECO:0000256" key="6">
    <source>
        <dbReference type="ARBA" id="ARBA00022692"/>
    </source>
</evidence>
<organism evidence="14 15">
    <name type="scientific">Ascodesmis nigricans</name>
    <dbReference type="NCBI Taxonomy" id="341454"/>
    <lineage>
        <taxon>Eukaryota</taxon>
        <taxon>Fungi</taxon>
        <taxon>Dikarya</taxon>
        <taxon>Ascomycota</taxon>
        <taxon>Pezizomycotina</taxon>
        <taxon>Pezizomycetes</taxon>
        <taxon>Pezizales</taxon>
        <taxon>Ascodesmidaceae</taxon>
        <taxon>Ascodesmis</taxon>
    </lineage>
</organism>
<comment type="subcellular location">
    <subcellularLocation>
        <location evidence="2">Mitochondrion inner membrane</location>
        <topology evidence="2">Multi-pass membrane protein</topology>
    </subcellularLocation>
</comment>
<evidence type="ECO:0000256" key="8">
    <source>
        <dbReference type="ARBA" id="ARBA00022792"/>
    </source>
</evidence>
<evidence type="ECO:0000256" key="10">
    <source>
        <dbReference type="ARBA" id="ARBA00023128"/>
    </source>
</evidence>
<accession>A0A4S2N2X5</accession>
<dbReference type="FunFam" id="1.50.40.10:FF:000011">
    <property type="entry name" value="Mitochondrial thiamine pyrophosphate carrier 1"/>
    <property type="match status" value="1"/>
</dbReference>
<evidence type="ECO:0000256" key="1">
    <source>
        <dbReference type="ARBA" id="ARBA00002238"/>
    </source>
</evidence>
<evidence type="ECO:0000256" key="11">
    <source>
        <dbReference type="ARBA" id="ARBA00023136"/>
    </source>
</evidence>
<dbReference type="InParanoid" id="A0A4S2N2X5"/>
<feature type="repeat" description="Solcar" evidence="12">
    <location>
        <begin position="217"/>
        <end position="312"/>
    </location>
</feature>
<dbReference type="InterPro" id="IPR023395">
    <property type="entry name" value="MCP_dom_sf"/>
</dbReference>
<name>A0A4S2N2X5_9PEZI</name>
<dbReference type="InterPro" id="IPR002067">
    <property type="entry name" value="MCP"/>
</dbReference>
<dbReference type="STRING" id="341454.A0A4S2N2X5"/>
<dbReference type="AlphaFoldDB" id="A0A4S2N2X5"/>
<evidence type="ECO:0000256" key="2">
    <source>
        <dbReference type="ARBA" id="ARBA00004448"/>
    </source>
</evidence>
<evidence type="ECO:0000256" key="13">
    <source>
        <dbReference type="RuleBase" id="RU000488"/>
    </source>
</evidence>
<comment type="similarity">
    <text evidence="3 13">Belongs to the mitochondrial carrier (TC 2.A.29) family.</text>
</comment>
<dbReference type="PRINTS" id="PR00926">
    <property type="entry name" value="MITOCARRIER"/>
</dbReference>
<keyword evidence="10" id="KW-0496">Mitochondrion</keyword>
<reference evidence="14 15" key="1">
    <citation type="submission" date="2019-04" db="EMBL/GenBank/DDBJ databases">
        <title>Comparative genomics and transcriptomics to analyze fruiting body development in filamentous ascomycetes.</title>
        <authorList>
            <consortium name="DOE Joint Genome Institute"/>
            <person name="Lutkenhaus R."/>
            <person name="Traeger S."/>
            <person name="Breuer J."/>
            <person name="Kuo A."/>
            <person name="Lipzen A."/>
            <person name="Pangilinan J."/>
            <person name="Dilworth D."/>
            <person name="Sandor L."/>
            <person name="Poggeler S."/>
            <person name="Barry K."/>
            <person name="Grigoriev I.V."/>
            <person name="Nowrousian M."/>
        </authorList>
    </citation>
    <scope>NUCLEOTIDE SEQUENCE [LARGE SCALE GENOMIC DNA]</scope>
    <source>
        <strain evidence="14 15">CBS 389.68</strain>
    </source>
</reference>
<keyword evidence="8" id="KW-0999">Mitochondrion inner membrane</keyword>
<evidence type="ECO:0000256" key="7">
    <source>
        <dbReference type="ARBA" id="ARBA00022737"/>
    </source>
</evidence>
<evidence type="ECO:0000256" key="3">
    <source>
        <dbReference type="ARBA" id="ARBA00006375"/>
    </source>
</evidence>
<evidence type="ECO:0000256" key="12">
    <source>
        <dbReference type="PROSITE-ProRule" id="PRU00282"/>
    </source>
</evidence>
<evidence type="ECO:0000256" key="4">
    <source>
        <dbReference type="ARBA" id="ARBA00021935"/>
    </source>
</evidence>
<evidence type="ECO:0000256" key="9">
    <source>
        <dbReference type="ARBA" id="ARBA00022989"/>
    </source>
</evidence>
<dbReference type="InterPro" id="IPR050567">
    <property type="entry name" value="Mitochondrial_Carrier"/>
</dbReference>
<evidence type="ECO:0000313" key="15">
    <source>
        <dbReference type="Proteomes" id="UP000298138"/>
    </source>
</evidence>
<dbReference type="PROSITE" id="PS50920">
    <property type="entry name" value="SOLCAR"/>
    <property type="match status" value="3"/>
</dbReference>
<dbReference type="InterPro" id="IPR018108">
    <property type="entry name" value="MCP_transmembrane"/>
</dbReference>
<keyword evidence="15" id="KW-1185">Reference proteome</keyword>
<comment type="function">
    <text evidence="1">Mitochondrial transporter that mediates uptake of thiamine pyrophosphate (ThPP) into mitochondria.</text>
</comment>
<feature type="repeat" description="Solcar" evidence="12">
    <location>
        <begin position="120"/>
        <end position="206"/>
    </location>
</feature>
<evidence type="ECO:0000313" key="14">
    <source>
        <dbReference type="EMBL" id="TGZ83284.1"/>
    </source>
</evidence>
<dbReference type="Gene3D" id="1.50.40.10">
    <property type="entry name" value="Mitochondrial carrier domain"/>
    <property type="match status" value="1"/>
</dbReference>
<dbReference type="PANTHER" id="PTHR45624">
    <property type="entry name" value="MITOCHONDRIAL BASIC AMINO ACIDS TRANSPORTER-RELATED"/>
    <property type="match status" value="1"/>
</dbReference>
<sequence length="322" mass="35670">MAPPEVGRENSSKRHVMMAGVMAGLFSRFVIAPLDVVKIRLQLQWQNVPIFDQNPANLRVGPTYRGMFHTMQTIVAHEGIPGLWKGNVPAEMLYMAYGAAQFLAYRETSLMISKLPYNVNNNVKSFVAGAVAGGAATLVTYPLDLLRTRFAAQGNERVYMSLYHSVQNIYQHEGVKGFYRGSGAGIAQIVPYMGIFFCTYEASKAYLSIPHLDHQLPAGWSEATAGGFAATVGKTCVFPLDLIRKRLQVQGPTRERYVHRNIPVYKGIRSAAASIFRTEGVRGLYKGLTVSLVKAAPLSAVTMWSFEESLKLLKWMEPETVD</sequence>
<dbReference type="Proteomes" id="UP000298138">
    <property type="component" value="Unassembled WGS sequence"/>
</dbReference>
<evidence type="ECO:0000256" key="5">
    <source>
        <dbReference type="ARBA" id="ARBA00022448"/>
    </source>
</evidence>
<dbReference type="Pfam" id="PF00153">
    <property type="entry name" value="Mito_carr"/>
    <property type="match status" value="3"/>
</dbReference>
<keyword evidence="6 12" id="KW-0812">Transmembrane</keyword>
<gene>
    <name evidence="14" type="ORF">EX30DRAFT_339483</name>
</gene>
<dbReference type="GO" id="GO:0005743">
    <property type="term" value="C:mitochondrial inner membrane"/>
    <property type="evidence" value="ECO:0007669"/>
    <property type="project" value="UniProtKB-SubCell"/>
</dbReference>